<dbReference type="RefSeq" id="XP_002429274.1">
    <property type="nucleotide sequence ID" value="XM_002429229.1"/>
</dbReference>
<feature type="region of interest" description="Disordered" evidence="1">
    <location>
        <begin position="276"/>
        <end position="308"/>
    </location>
</feature>
<feature type="compositionally biased region" description="Low complexity" evidence="1">
    <location>
        <begin position="290"/>
        <end position="308"/>
    </location>
</feature>
<feature type="compositionally biased region" description="Acidic residues" evidence="1">
    <location>
        <begin position="443"/>
        <end position="454"/>
    </location>
</feature>
<feature type="region of interest" description="Disordered" evidence="1">
    <location>
        <begin position="422"/>
        <end position="477"/>
    </location>
</feature>
<protein>
    <submittedName>
        <fullName evidence="2 3">Uncharacterized protein</fullName>
    </submittedName>
</protein>
<gene>
    <name evidence="3" type="primary">8229962</name>
    <name evidence="2" type="ORF">Phum_PHUM426110</name>
</gene>
<feature type="compositionally biased region" description="Basic and acidic residues" evidence="1">
    <location>
        <begin position="679"/>
        <end position="699"/>
    </location>
</feature>
<dbReference type="GeneID" id="8229962"/>
<dbReference type="CTD" id="8229962"/>
<proteinExistence type="predicted"/>
<dbReference type="AlphaFoldDB" id="E0VT30"/>
<sequence>MPVNTLSKNRKTLLVRQFSLQNQTSSITSIKARDKLKKQFSEDDGRCLDSVEITGQGWNKGKTTLTSGLNGKSNVGGGKKLNGCNVKPKPAKVAWIDKKQDDVVDDDDNNDYYPKGVEIIATKCQGQPRPLSNKIQRFKNPLIKGNKDSLVYSRLELAERLRNAWSERDKTKPNLNIFLAQGSEQPEQQQQQQPDNVSTLSDTTITKQRSLLQMRFYSNDDVLSTKSLPGSGEKKDVNDVAEENASIIITEVNDDEKSTFASSLRELNKIEIRVNTMDSNKENDNGNVKTTQQTQQTQQPRQQTTATTATALTAKDRRGNFRNGGILNKTITESFSLEMEGKIKSDDVNDYDDNDDDNVKKKKEPKKILVRALSAPNHDQKPIATIQKTVKFMPQKHYDPTEVSPDEIIAIRERIKSAPIRRKLKSAAARRKNKSKPELLTSSDDDDENDENDDGKESKNGEMKKKKTKRDKKNKNDNNVITMVSLVSPAESDTDDSVIATLPMESSTFTTQEEVEKKETTTGDIKTGNDCLNVTNENASSSSFIVQKLITLRKTNKSVSFQHQTNLTKNYLTSFPSRRVPAGTPIIIPSPVINNPALTPAQLKDRDKRLSSIYFTGTDNRGTKRRLIRSPTSETVKDDNIYDNDKTTKTTTTPTTTCSFDINNNNNYIKKTSHNNNNNDKETDFYRDDDDKNKVNEPEFKNPKEKECWILYKKMIENGVTVTFDTVLRGMMTPTEYRLRKNPLKR</sequence>
<feature type="region of interest" description="Disordered" evidence="1">
    <location>
        <begin position="501"/>
        <end position="523"/>
    </location>
</feature>
<feature type="compositionally biased region" description="Basic residues" evidence="1">
    <location>
        <begin position="464"/>
        <end position="473"/>
    </location>
</feature>
<evidence type="ECO:0000313" key="3">
    <source>
        <dbReference type="EnsemblMetazoa" id="PHUM426110-PA"/>
    </source>
</evidence>
<accession>E0VT30</accession>
<dbReference type="STRING" id="121224.E0VT30"/>
<dbReference type="EMBL" id="DS235759">
    <property type="protein sequence ID" value="EEB16536.1"/>
    <property type="molecule type" value="Genomic_DNA"/>
</dbReference>
<dbReference type="HOGENOM" id="CLU_019995_0_0_1"/>
<dbReference type="eggNOG" id="ENOG502S9V0">
    <property type="taxonomic scope" value="Eukaryota"/>
</dbReference>
<feature type="compositionally biased region" description="Basic residues" evidence="1">
    <location>
        <begin position="422"/>
        <end position="434"/>
    </location>
</feature>
<dbReference type="InParanoid" id="E0VT30"/>
<feature type="region of interest" description="Disordered" evidence="1">
    <location>
        <begin position="671"/>
        <end position="699"/>
    </location>
</feature>
<dbReference type="Proteomes" id="UP000009046">
    <property type="component" value="Unassembled WGS sequence"/>
</dbReference>
<dbReference type="VEuPathDB" id="VectorBase:PHUM426110"/>
<dbReference type="EMBL" id="AAZO01005203">
    <property type="status" value="NOT_ANNOTATED_CDS"/>
    <property type="molecule type" value="Genomic_DNA"/>
</dbReference>
<dbReference type="EnsemblMetazoa" id="PHUM426110-RA">
    <property type="protein sequence ID" value="PHUM426110-PA"/>
    <property type="gene ID" value="PHUM426110"/>
</dbReference>
<dbReference type="OrthoDB" id="7663415at2759"/>
<dbReference type="KEGG" id="phu:Phum_PHUM426110"/>
<keyword evidence="4" id="KW-1185">Reference proteome</keyword>
<evidence type="ECO:0000313" key="4">
    <source>
        <dbReference type="Proteomes" id="UP000009046"/>
    </source>
</evidence>
<organism>
    <name type="scientific">Pediculus humanus subsp. corporis</name>
    <name type="common">Body louse</name>
    <dbReference type="NCBI Taxonomy" id="121224"/>
    <lineage>
        <taxon>Eukaryota</taxon>
        <taxon>Metazoa</taxon>
        <taxon>Ecdysozoa</taxon>
        <taxon>Arthropoda</taxon>
        <taxon>Hexapoda</taxon>
        <taxon>Insecta</taxon>
        <taxon>Pterygota</taxon>
        <taxon>Neoptera</taxon>
        <taxon>Paraneoptera</taxon>
        <taxon>Psocodea</taxon>
        <taxon>Troctomorpha</taxon>
        <taxon>Phthiraptera</taxon>
        <taxon>Anoplura</taxon>
        <taxon>Pediculidae</taxon>
        <taxon>Pediculus</taxon>
    </lineage>
</organism>
<reference evidence="2" key="1">
    <citation type="submission" date="2007-04" db="EMBL/GenBank/DDBJ databases">
        <title>Annotation of Pediculus humanus corporis strain USDA.</title>
        <authorList>
            <person name="Kirkness E."/>
            <person name="Hannick L."/>
            <person name="Hass B."/>
            <person name="Bruggner R."/>
            <person name="Lawson D."/>
            <person name="Bidwell S."/>
            <person name="Joardar V."/>
            <person name="Caler E."/>
            <person name="Walenz B."/>
            <person name="Inman J."/>
            <person name="Schobel S."/>
            <person name="Galinsky K."/>
            <person name="Amedeo P."/>
            <person name="Strausberg R."/>
        </authorList>
    </citation>
    <scope>NUCLEOTIDE SEQUENCE</scope>
    <source>
        <strain evidence="2">USDA</strain>
    </source>
</reference>
<reference evidence="3" key="3">
    <citation type="submission" date="2021-02" db="UniProtKB">
        <authorList>
            <consortium name="EnsemblMetazoa"/>
        </authorList>
    </citation>
    <scope>IDENTIFICATION</scope>
    <source>
        <strain evidence="3">USDA</strain>
    </source>
</reference>
<evidence type="ECO:0000256" key="1">
    <source>
        <dbReference type="SAM" id="MobiDB-lite"/>
    </source>
</evidence>
<name>E0VT30_PEDHC</name>
<reference evidence="2" key="2">
    <citation type="submission" date="2007-04" db="EMBL/GenBank/DDBJ databases">
        <title>The genome of the human body louse.</title>
        <authorList>
            <consortium name="The Human Body Louse Genome Consortium"/>
            <person name="Kirkness E."/>
            <person name="Walenz B."/>
            <person name="Hass B."/>
            <person name="Bruggner R."/>
            <person name="Strausberg R."/>
        </authorList>
    </citation>
    <scope>NUCLEOTIDE SEQUENCE</scope>
    <source>
        <strain evidence="2">USDA</strain>
    </source>
</reference>
<evidence type="ECO:0000313" key="2">
    <source>
        <dbReference type="EMBL" id="EEB16536.1"/>
    </source>
</evidence>